<dbReference type="RefSeq" id="WP_262684635.1">
    <property type="nucleotide sequence ID" value="NZ_JAOQIO010000044.1"/>
</dbReference>
<evidence type="ECO:0000313" key="1">
    <source>
        <dbReference type="EMBL" id="MCU6793331.1"/>
    </source>
</evidence>
<evidence type="ECO:0000313" key="2">
    <source>
        <dbReference type="Proteomes" id="UP001652445"/>
    </source>
</evidence>
<organism evidence="1 2">
    <name type="scientific">Paenibacillus baimaensis</name>
    <dbReference type="NCBI Taxonomy" id="2982185"/>
    <lineage>
        <taxon>Bacteria</taxon>
        <taxon>Bacillati</taxon>
        <taxon>Bacillota</taxon>
        <taxon>Bacilli</taxon>
        <taxon>Bacillales</taxon>
        <taxon>Paenibacillaceae</taxon>
        <taxon>Paenibacillus</taxon>
    </lineage>
</organism>
<name>A0ABT2UH13_9BACL</name>
<proteinExistence type="predicted"/>
<protein>
    <submittedName>
        <fullName evidence="1">Uncharacterized protein</fullName>
    </submittedName>
</protein>
<dbReference type="Proteomes" id="UP001652445">
    <property type="component" value="Unassembled WGS sequence"/>
</dbReference>
<gene>
    <name evidence="1" type="ORF">OB236_14550</name>
</gene>
<sequence>MKEFIFESEIHNVKNNTIKGYLEEVISSYNMGNYRSAIVSLYNVVLCDLVFKLKTLHEVYEDQKAQNILELLGNSNNEHRYSAWENKLVNAVVGSTNLLDKQEETLIIRLKEDRDHCAHLALKDYSLYSPNKDQTRAHIRNMFELVFLRDPLLHKDVIDTVLTDIEDYYLTVGSINPERFGSYLSVKYYSKLNKKLEEKLFKALWKYIFISQDKEDDTKRTARYYAICSLVERHPDTFLTYVKNDPVSYCGNIKINKGEAFDTSYFFKLDDDRNKLRCINIKFGLSPQALLIYFLSTYPNFYDELKGDIAEILAHEAEKNINLFTRAIFLNKNLESHLRSIEDYKNKAAGEIRKIDYFDFSVFTMIDTSIDFEQIVFLSKEAENRNYTSVLVDFILVWLNRIGSHDSVQGVMKNMIFPLFHLFSKSDIVKLLGIMNNHGQITGDKKNRHFYIPELKRKISEYYGADFPIDEYNSVWQA</sequence>
<accession>A0ABT2UH13</accession>
<comment type="caution">
    <text evidence="1">The sequence shown here is derived from an EMBL/GenBank/DDBJ whole genome shotgun (WGS) entry which is preliminary data.</text>
</comment>
<reference evidence="1 2" key="1">
    <citation type="submission" date="2022-09" db="EMBL/GenBank/DDBJ databases">
        <authorList>
            <person name="Han X.L."/>
            <person name="Wang Q."/>
            <person name="Lu T."/>
        </authorList>
    </citation>
    <scope>NUCLEOTIDE SEQUENCE [LARGE SCALE GENOMIC DNA]</scope>
    <source>
        <strain evidence="1 2">WQ 127069</strain>
    </source>
</reference>
<keyword evidence="2" id="KW-1185">Reference proteome</keyword>
<dbReference type="EMBL" id="JAOQIO010000044">
    <property type="protein sequence ID" value="MCU6793331.1"/>
    <property type="molecule type" value="Genomic_DNA"/>
</dbReference>